<dbReference type="AlphaFoldDB" id="A0A0U5FXZ3"/>
<evidence type="ECO:0000313" key="2">
    <source>
        <dbReference type="Proteomes" id="UP000054771"/>
    </source>
</evidence>
<evidence type="ECO:0000313" key="1">
    <source>
        <dbReference type="EMBL" id="CEL01967.1"/>
    </source>
</evidence>
<reference evidence="2" key="1">
    <citation type="journal article" date="2016" name="Genome Announc.">
        <title>Draft genome sequences of fungus Aspergillus calidoustus.</title>
        <authorList>
            <person name="Horn F."/>
            <person name="Linde J."/>
            <person name="Mattern D.J."/>
            <person name="Walther G."/>
            <person name="Guthke R."/>
            <person name="Scherlach K."/>
            <person name="Martin K."/>
            <person name="Brakhage A.A."/>
            <person name="Petzke L."/>
            <person name="Valiante V."/>
        </authorList>
    </citation>
    <scope>NUCLEOTIDE SEQUENCE [LARGE SCALE GENOMIC DNA]</scope>
    <source>
        <strain evidence="2">SF006504</strain>
    </source>
</reference>
<keyword evidence="2" id="KW-1185">Reference proteome</keyword>
<gene>
    <name evidence="1" type="ORF">ASPCAL01543</name>
</gene>
<name>A0A0U5FXZ3_ASPCI</name>
<dbReference type="OrthoDB" id="4802432at2759"/>
<dbReference type="EMBL" id="CDMC01000001">
    <property type="protein sequence ID" value="CEL01967.1"/>
    <property type="molecule type" value="Genomic_DNA"/>
</dbReference>
<protein>
    <submittedName>
        <fullName evidence="1">Uncharacterized protein</fullName>
    </submittedName>
</protein>
<accession>A0A0U5FXZ3</accession>
<dbReference type="Proteomes" id="UP000054771">
    <property type="component" value="Unassembled WGS sequence"/>
</dbReference>
<sequence length="135" mass="15872">MRGECLGALSPRLFKEEEETLPDWQLSRNKLHHEKFHRLLISLGLATRRMPRIHEISFVIREYSEMDFEFWNSRGSDETPSMRMRNAGGYKPDERVAEAWGFALEDLEVFQNTEDSNGDHFVEADVTWSRLPRDA</sequence>
<organism evidence="1 2">
    <name type="scientific">Aspergillus calidoustus</name>
    <dbReference type="NCBI Taxonomy" id="454130"/>
    <lineage>
        <taxon>Eukaryota</taxon>
        <taxon>Fungi</taxon>
        <taxon>Dikarya</taxon>
        <taxon>Ascomycota</taxon>
        <taxon>Pezizomycotina</taxon>
        <taxon>Eurotiomycetes</taxon>
        <taxon>Eurotiomycetidae</taxon>
        <taxon>Eurotiales</taxon>
        <taxon>Aspergillaceae</taxon>
        <taxon>Aspergillus</taxon>
        <taxon>Aspergillus subgen. Nidulantes</taxon>
    </lineage>
</organism>
<proteinExistence type="predicted"/>
<dbReference type="STRING" id="454130.A0A0U5FXZ3"/>